<dbReference type="OrthoDB" id="4721978at2"/>
<dbReference type="InterPro" id="IPR038332">
    <property type="entry name" value="PPE_sf"/>
</dbReference>
<evidence type="ECO:0000313" key="5">
    <source>
        <dbReference type="EMBL" id="SPM39596.1"/>
    </source>
</evidence>
<feature type="region of interest" description="Disordered" evidence="2">
    <location>
        <begin position="204"/>
        <end position="226"/>
    </location>
</feature>
<protein>
    <recommendedName>
        <fullName evidence="3">PPE domain-containing protein</fullName>
    </recommendedName>
</protein>
<proteinExistence type="inferred from homology"/>
<accession>A0A2U3P760</accession>
<evidence type="ECO:0000313" key="4">
    <source>
        <dbReference type="EMBL" id="SPM39585.1"/>
    </source>
</evidence>
<dbReference type="RefSeq" id="WP_077078599.1">
    <property type="nucleotide sequence ID" value="NZ_FUEZ01000004.1"/>
</dbReference>
<dbReference type="InterPro" id="IPR000030">
    <property type="entry name" value="PPE_dom"/>
</dbReference>
<feature type="domain" description="PPE" evidence="3">
    <location>
        <begin position="9"/>
        <end position="166"/>
    </location>
</feature>
<sequence length="404" mass="39999">MPDPRWTGPPEFIALIFEAGTPLSTLANNAVWVTETANKEIAAGLSTVNAFATATQWQGVSGLTSMVTSTGLNAGLHSLVGWTAHKIGVTQTAVEAFVTARSGVIPSMVSQTNRDEWTVLNATNFFGQNTPGIVERDTEYFGEHWPHNSGIGWSYSAALSALAAMLAVPPPLAPLGASPAAPAAAASAVGEAAAQGGMNNALQASSQATSAGGEAASAPAEGGSQMSSMMQMPMQMMQSVMEPMQQMVQAPMQAFQSIGQLPQSLMGSLGGMFSGAGGGGAGAAGAGAEPILAGATSAGGLGASGAGGVGGLGSGLGSSGAALTSYTRPTSSFEPEAGGKAAPLRSGMLNAAEVRGPTAATGMGGSPMPMSPAGMLGHGKEGGADDKDVTRARVVIGADRTDSE</sequence>
<dbReference type="AlphaFoldDB" id="A0A2U3P760"/>
<dbReference type="EMBL" id="FUEZ01000004">
    <property type="protein sequence ID" value="SPM39596.1"/>
    <property type="molecule type" value="Genomic_DNA"/>
</dbReference>
<comment type="similarity">
    <text evidence="1">Belongs to the mycobacterial PPE family.</text>
</comment>
<dbReference type="Proteomes" id="UP000240424">
    <property type="component" value="Unassembled WGS sequence"/>
</dbReference>
<dbReference type="STRING" id="1841861.GCA_900157365_00088"/>
<evidence type="ECO:0000259" key="3">
    <source>
        <dbReference type="Pfam" id="PF00823"/>
    </source>
</evidence>
<dbReference type="Gene3D" id="1.20.1260.20">
    <property type="entry name" value="PPE superfamily"/>
    <property type="match status" value="1"/>
</dbReference>
<evidence type="ECO:0000256" key="1">
    <source>
        <dbReference type="ARBA" id="ARBA00010652"/>
    </source>
</evidence>
<dbReference type="EMBL" id="FUEZ01000004">
    <property type="protein sequence ID" value="SPM39585.1"/>
    <property type="molecule type" value="Genomic_DNA"/>
</dbReference>
<feature type="region of interest" description="Disordered" evidence="2">
    <location>
        <begin position="358"/>
        <end position="390"/>
    </location>
</feature>
<organism evidence="5 6">
    <name type="scientific">Mycobacterium numidiamassiliense</name>
    <dbReference type="NCBI Taxonomy" id="1841861"/>
    <lineage>
        <taxon>Bacteria</taxon>
        <taxon>Bacillati</taxon>
        <taxon>Actinomycetota</taxon>
        <taxon>Actinomycetes</taxon>
        <taxon>Mycobacteriales</taxon>
        <taxon>Mycobacteriaceae</taxon>
        <taxon>Mycobacterium</taxon>
    </lineage>
</organism>
<keyword evidence="6" id="KW-1185">Reference proteome</keyword>
<evidence type="ECO:0000313" key="6">
    <source>
        <dbReference type="Proteomes" id="UP000240424"/>
    </source>
</evidence>
<name>A0A2U3P760_9MYCO</name>
<dbReference type="Pfam" id="PF00823">
    <property type="entry name" value="PPE"/>
    <property type="match status" value="1"/>
</dbReference>
<feature type="compositionally biased region" description="Basic and acidic residues" evidence="2">
    <location>
        <begin position="378"/>
        <end position="390"/>
    </location>
</feature>
<gene>
    <name evidence="4" type="ORF">MNAB215_1771</name>
    <name evidence="5" type="ORF">MNAB215_1782</name>
</gene>
<reference evidence="5 6" key="1">
    <citation type="submission" date="2017-01" db="EMBL/GenBank/DDBJ databases">
        <authorList>
            <consortium name="Urmite Genomes"/>
        </authorList>
    </citation>
    <scope>NUCLEOTIDE SEQUENCE [LARGE SCALE GENOMIC DNA]</scope>
    <source>
        <strain evidence="5 6">AB215</strain>
    </source>
</reference>
<evidence type="ECO:0000256" key="2">
    <source>
        <dbReference type="SAM" id="MobiDB-lite"/>
    </source>
</evidence>
<dbReference type="SUPFAM" id="SSF140459">
    <property type="entry name" value="PE/PPE dimer-like"/>
    <property type="match status" value="1"/>
</dbReference>